<gene>
    <name evidence="4" type="ORF">HHL27_00155</name>
</gene>
<dbReference type="RefSeq" id="WP_169491376.1">
    <property type="nucleotide sequence ID" value="NZ_JABBGM010000001.1"/>
</dbReference>
<dbReference type="InterPro" id="IPR036005">
    <property type="entry name" value="Creatinase/aminopeptidase-like"/>
</dbReference>
<dbReference type="InterPro" id="IPR050659">
    <property type="entry name" value="Peptidase_M24B"/>
</dbReference>
<protein>
    <submittedName>
        <fullName evidence="4">Aminopeptidase P family protein</fullName>
    </submittedName>
</protein>
<keyword evidence="4" id="KW-0378">Hydrolase</keyword>
<accession>A0A7Y0G7L8</accession>
<dbReference type="PANTHER" id="PTHR46112">
    <property type="entry name" value="AMINOPEPTIDASE"/>
    <property type="match status" value="1"/>
</dbReference>
<dbReference type="Pfam" id="PF01321">
    <property type="entry name" value="Creatinase_N"/>
    <property type="match status" value="1"/>
</dbReference>
<dbReference type="InterPro" id="IPR000994">
    <property type="entry name" value="Pept_M24"/>
</dbReference>
<dbReference type="SUPFAM" id="SSF55920">
    <property type="entry name" value="Creatinase/aminopeptidase"/>
    <property type="match status" value="1"/>
</dbReference>
<dbReference type="GO" id="GO:0004177">
    <property type="term" value="F:aminopeptidase activity"/>
    <property type="evidence" value="ECO:0007669"/>
    <property type="project" value="UniProtKB-KW"/>
</dbReference>
<dbReference type="InterPro" id="IPR006311">
    <property type="entry name" value="TAT_signal"/>
</dbReference>
<feature type="domain" description="Peptidase M24" evidence="2">
    <location>
        <begin position="190"/>
        <end position="396"/>
    </location>
</feature>
<keyword evidence="4" id="KW-0031">Aminopeptidase</keyword>
<proteinExistence type="predicted"/>
<dbReference type="AlphaFoldDB" id="A0A7Y0G7L8"/>
<feature type="chain" id="PRO_5030930044" evidence="1">
    <location>
        <begin position="25"/>
        <end position="413"/>
    </location>
</feature>
<name>A0A7Y0G7L8_9SPHN</name>
<keyword evidence="1" id="KW-0732">Signal</keyword>
<evidence type="ECO:0000259" key="3">
    <source>
        <dbReference type="Pfam" id="PF01321"/>
    </source>
</evidence>
<dbReference type="InterPro" id="IPR029149">
    <property type="entry name" value="Creatin/AminoP/Spt16_N"/>
</dbReference>
<keyword evidence="4" id="KW-0645">Protease</keyword>
<evidence type="ECO:0000313" key="4">
    <source>
        <dbReference type="EMBL" id="NML92091.1"/>
    </source>
</evidence>
<dbReference type="Gene3D" id="3.90.230.10">
    <property type="entry name" value="Creatinase/methionine aminopeptidase superfamily"/>
    <property type="match status" value="1"/>
</dbReference>
<dbReference type="EMBL" id="JABBGM010000001">
    <property type="protein sequence ID" value="NML92091.1"/>
    <property type="molecule type" value="Genomic_DNA"/>
</dbReference>
<organism evidence="4 5">
    <name type="scientific">Novosphingobium olei</name>
    <dbReference type="NCBI Taxonomy" id="2728851"/>
    <lineage>
        <taxon>Bacteria</taxon>
        <taxon>Pseudomonadati</taxon>
        <taxon>Pseudomonadota</taxon>
        <taxon>Alphaproteobacteria</taxon>
        <taxon>Sphingomonadales</taxon>
        <taxon>Sphingomonadaceae</taxon>
        <taxon>Novosphingobium</taxon>
    </lineage>
</organism>
<dbReference type="Gene3D" id="3.40.350.10">
    <property type="entry name" value="Creatinase/prolidase N-terminal domain"/>
    <property type="match status" value="1"/>
</dbReference>
<dbReference type="PANTHER" id="PTHR46112:SF3">
    <property type="entry name" value="AMINOPEPTIDASE YPDF"/>
    <property type="match status" value="1"/>
</dbReference>
<dbReference type="SUPFAM" id="SSF53092">
    <property type="entry name" value="Creatinase/prolidase N-terminal domain"/>
    <property type="match status" value="1"/>
</dbReference>
<comment type="caution">
    <text evidence="4">The sequence shown here is derived from an EMBL/GenBank/DDBJ whole genome shotgun (WGS) entry which is preliminary data.</text>
</comment>
<keyword evidence="5" id="KW-1185">Reference proteome</keyword>
<dbReference type="Pfam" id="PF00557">
    <property type="entry name" value="Peptidase_M24"/>
    <property type="match status" value="1"/>
</dbReference>
<evidence type="ECO:0000313" key="5">
    <source>
        <dbReference type="Proteomes" id="UP000583556"/>
    </source>
</evidence>
<dbReference type="InterPro" id="IPR000587">
    <property type="entry name" value="Creatinase_N"/>
</dbReference>
<feature type="signal peptide" evidence="1">
    <location>
        <begin position="1"/>
        <end position="24"/>
    </location>
</feature>
<feature type="domain" description="Creatinase N-terminal" evidence="3">
    <location>
        <begin position="51"/>
        <end position="181"/>
    </location>
</feature>
<evidence type="ECO:0000259" key="2">
    <source>
        <dbReference type="Pfam" id="PF00557"/>
    </source>
</evidence>
<dbReference type="PROSITE" id="PS51318">
    <property type="entry name" value="TAT"/>
    <property type="match status" value="1"/>
</dbReference>
<evidence type="ECO:0000256" key="1">
    <source>
        <dbReference type="SAM" id="SignalP"/>
    </source>
</evidence>
<reference evidence="4 5" key="1">
    <citation type="submission" date="2020-04" db="EMBL/GenBank/DDBJ databases">
        <title>Novosphingobium sp. TW-4 isolated from soil.</title>
        <authorList>
            <person name="Dahal R.H."/>
            <person name="Chaudhary D.K."/>
        </authorList>
    </citation>
    <scope>NUCLEOTIDE SEQUENCE [LARGE SCALE GENOMIC DNA]</scope>
    <source>
        <strain evidence="4 5">TW-4</strain>
    </source>
</reference>
<dbReference type="Proteomes" id="UP000583556">
    <property type="component" value="Unassembled WGS sequence"/>
</dbReference>
<sequence length="413" mass="44134">MAGWSRRAMLAGGAVTFAASALRAAPGPAVLSGARPGAKARPISREERLVRIAKVQDLMQRAGVAALLVESGSSLVYFTGVRWWRSERVTAAVIPAKGQPVIVTPFFEAPSVRETLAVPADILTWNEDESPFALIASTLRGGGNAGPIAVEQTTREFIVDGLQREGTFKVVSGAALVDACRRFKSPAEIELMQIANDITLAALREVHAGVRQGMTAKDISAMMEAATARLGGASEFAMVLLNEASAYPHGSRTPEVVREGSVILMDCGCTVEDYQSDISRTWVFGEPSARQRKVWQTVRRGQDVVFEAARPGVPVAALDAAVRRSYEKEGWGPAFALPGLSHRAGHGIGMDGHESPYLVGNDQTALEPGMCFSNEPGLYIPGAFGVRLEDCWVMTAAGPKAFTPLARSLEYPI</sequence>